<keyword evidence="4" id="KW-1185">Reference proteome</keyword>
<feature type="region of interest" description="Disordered" evidence="1">
    <location>
        <begin position="206"/>
        <end position="237"/>
    </location>
</feature>
<dbReference type="PANTHER" id="PTHR34606:SF15">
    <property type="entry name" value="BON DOMAIN-CONTAINING PROTEIN"/>
    <property type="match status" value="1"/>
</dbReference>
<evidence type="ECO:0000313" key="4">
    <source>
        <dbReference type="Proteomes" id="UP000439522"/>
    </source>
</evidence>
<feature type="compositionally biased region" description="Polar residues" evidence="1">
    <location>
        <begin position="206"/>
        <end position="218"/>
    </location>
</feature>
<evidence type="ECO:0000256" key="1">
    <source>
        <dbReference type="SAM" id="MobiDB-lite"/>
    </source>
</evidence>
<dbReference type="InterPro" id="IPR051686">
    <property type="entry name" value="Lipoprotein_DolP"/>
</dbReference>
<dbReference type="InterPro" id="IPR047800">
    <property type="entry name" value="SWFGD_dom"/>
</dbReference>
<dbReference type="PANTHER" id="PTHR34606">
    <property type="entry name" value="BON DOMAIN-CONTAINING PROTEIN"/>
    <property type="match status" value="1"/>
</dbReference>
<protein>
    <submittedName>
        <fullName evidence="3">BON domain-containing protein</fullName>
    </submittedName>
</protein>
<dbReference type="Pfam" id="PF04972">
    <property type="entry name" value="BON"/>
    <property type="match status" value="1"/>
</dbReference>
<feature type="domain" description="BON" evidence="2">
    <location>
        <begin position="139"/>
        <end position="207"/>
    </location>
</feature>
<comment type="caution">
    <text evidence="3">The sequence shown here is derived from an EMBL/GenBank/DDBJ whole genome shotgun (WGS) entry which is preliminary data.</text>
</comment>
<name>A0A6I4TCJ8_9SPHN</name>
<dbReference type="OrthoDB" id="680465at2"/>
<sequence>MSDHGAWGGGGMERRGYGAQHDRFAQGAYGDSHRSSFGSSQRDRGMGWSGGGYGGAYDDRSRASSAYGLQGDSGYGATYGRADNRSVHGRSGSWDDSGHDRGFFERASDEVASWFGDEDAARRRKQDHRGNGPANYNRSDERVLEDACDRLTEDWTLDARNIQVTVHEGEVTLDGTVDSRQAKRRAEDLVEDLSGVKHVQNNLRVQTTGTSGLASNESPRMGGNAELSRTGSGTAES</sequence>
<dbReference type="Proteomes" id="UP000439522">
    <property type="component" value="Unassembled WGS sequence"/>
</dbReference>
<dbReference type="SMART" id="SM00749">
    <property type="entry name" value="BON"/>
    <property type="match status" value="1"/>
</dbReference>
<reference evidence="3 4" key="1">
    <citation type="submission" date="2019-12" db="EMBL/GenBank/DDBJ databases">
        <title>Genomic-based taxomic classification of the family Erythrobacteraceae.</title>
        <authorList>
            <person name="Xu L."/>
        </authorList>
    </citation>
    <scope>NUCLEOTIDE SEQUENCE [LARGE SCALE GENOMIC DNA]</scope>
    <source>
        <strain evidence="3 4">100921-2</strain>
    </source>
</reference>
<accession>A0A6I4TCJ8</accession>
<dbReference type="EMBL" id="WTZA01000001">
    <property type="protein sequence ID" value="MXO75269.1"/>
    <property type="molecule type" value="Genomic_DNA"/>
</dbReference>
<feature type="compositionally biased region" description="Gly residues" evidence="1">
    <location>
        <begin position="1"/>
        <end position="11"/>
    </location>
</feature>
<dbReference type="Gene3D" id="3.30.1340.30">
    <property type="match status" value="1"/>
</dbReference>
<evidence type="ECO:0000313" key="3">
    <source>
        <dbReference type="EMBL" id="MXO75269.1"/>
    </source>
</evidence>
<proteinExistence type="predicted"/>
<dbReference type="InterPro" id="IPR014004">
    <property type="entry name" value="Transpt-assoc_nodulatn_dom_bac"/>
</dbReference>
<feature type="region of interest" description="Disordered" evidence="1">
    <location>
        <begin position="115"/>
        <end position="140"/>
    </location>
</feature>
<feature type="compositionally biased region" description="Basic and acidic residues" evidence="1">
    <location>
        <begin position="12"/>
        <end position="24"/>
    </location>
</feature>
<feature type="compositionally biased region" description="Polar residues" evidence="1">
    <location>
        <begin position="227"/>
        <end position="237"/>
    </location>
</feature>
<evidence type="ECO:0000259" key="2">
    <source>
        <dbReference type="PROSITE" id="PS50914"/>
    </source>
</evidence>
<feature type="region of interest" description="Disordered" evidence="1">
    <location>
        <begin position="1"/>
        <end position="102"/>
    </location>
</feature>
<dbReference type="AlphaFoldDB" id="A0A6I4TCJ8"/>
<dbReference type="InterPro" id="IPR007055">
    <property type="entry name" value="BON_dom"/>
</dbReference>
<dbReference type="NCBIfam" id="NF033157">
    <property type="entry name" value="SWFGD_domain"/>
    <property type="match status" value="1"/>
</dbReference>
<organism evidence="3 4">
    <name type="scientific">Tsuneonella aeria</name>
    <dbReference type="NCBI Taxonomy" id="1837929"/>
    <lineage>
        <taxon>Bacteria</taxon>
        <taxon>Pseudomonadati</taxon>
        <taxon>Pseudomonadota</taxon>
        <taxon>Alphaproteobacteria</taxon>
        <taxon>Sphingomonadales</taxon>
        <taxon>Erythrobacteraceae</taxon>
        <taxon>Tsuneonella</taxon>
    </lineage>
</organism>
<dbReference type="PROSITE" id="PS50914">
    <property type="entry name" value="BON"/>
    <property type="match status" value="1"/>
</dbReference>
<gene>
    <name evidence="3" type="ORF">GRI40_08585</name>
</gene>